<dbReference type="VEuPathDB" id="VectorBase:LOC119181140"/>
<dbReference type="Pfam" id="PF23204">
    <property type="entry name" value="KIF21A_2nd"/>
    <property type="match status" value="1"/>
</dbReference>
<feature type="region of interest" description="Disordered" evidence="1">
    <location>
        <begin position="78"/>
        <end position="100"/>
    </location>
</feature>
<accession>A0A9J6E1I9</accession>
<sequence>MFYPNTTLQSANNNFRTRMKDFRKTIECLIVKNTEIQQATGEWVGGGDSDTGEGVKNLMQGYLKDVEEFRTKLIVSGGGGGGCPASKLAQEVPGTDLHGS</sequence>
<evidence type="ECO:0000256" key="1">
    <source>
        <dbReference type="SAM" id="MobiDB-lite"/>
    </source>
</evidence>
<dbReference type="AlphaFoldDB" id="A0A9J6E1I9"/>
<evidence type="ECO:0000313" key="3">
    <source>
        <dbReference type="EMBL" id="KAH8028172.1"/>
    </source>
</evidence>
<reference evidence="3" key="1">
    <citation type="journal article" date="2020" name="Cell">
        <title>Large-Scale Comparative Analyses of Tick Genomes Elucidate Their Genetic Diversity and Vector Capacities.</title>
        <authorList>
            <consortium name="Tick Genome and Microbiome Consortium (TIGMIC)"/>
            <person name="Jia N."/>
            <person name="Wang J."/>
            <person name="Shi W."/>
            <person name="Du L."/>
            <person name="Sun Y."/>
            <person name="Zhan W."/>
            <person name="Jiang J.F."/>
            <person name="Wang Q."/>
            <person name="Zhang B."/>
            <person name="Ji P."/>
            <person name="Bell-Sakyi L."/>
            <person name="Cui X.M."/>
            <person name="Yuan T.T."/>
            <person name="Jiang B.G."/>
            <person name="Yang W.F."/>
            <person name="Lam T.T."/>
            <person name="Chang Q.C."/>
            <person name="Ding S.J."/>
            <person name="Wang X.J."/>
            <person name="Zhu J.G."/>
            <person name="Ruan X.D."/>
            <person name="Zhao L."/>
            <person name="Wei J.T."/>
            <person name="Ye R.Z."/>
            <person name="Que T.C."/>
            <person name="Du C.H."/>
            <person name="Zhou Y.H."/>
            <person name="Cheng J.X."/>
            <person name="Dai P.F."/>
            <person name="Guo W.B."/>
            <person name="Han X.H."/>
            <person name="Huang E.J."/>
            <person name="Li L.F."/>
            <person name="Wei W."/>
            <person name="Gao Y.C."/>
            <person name="Liu J.Z."/>
            <person name="Shao H.Z."/>
            <person name="Wang X."/>
            <person name="Wang C.C."/>
            <person name="Yang T.C."/>
            <person name="Huo Q.B."/>
            <person name="Li W."/>
            <person name="Chen H.Y."/>
            <person name="Chen S.E."/>
            <person name="Zhou L.G."/>
            <person name="Ni X.B."/>
            <person name="Tian J.H."/>
            <person name="Sheng Y."/>
            <person name="Liu T."/>
            <person name="Pan Y.S."/>
            <person name="Xia L.Y."/>
            <person name="Li J."/>
            <person name="Zhao F."/>
            <person name="Cao W.C."/>
        </authorList>
    </citation>
    <scope>NUCLEOTIDE SEQUENCE</scope>
    <source>
        <strain evidence="3">Rmic-2018</strain>
    </source>
</reference>
<evidence type="ECO:0000259" key="2">
    <source>
        <dbReference type="Pfam" id="PF23204"/>
    </source>
</evidence>
<dbReference type="Proteomes" id="UP000821866">
    <property type="component" value="Chromosome 4"/>
</dbReference>
<dbReference type="InterPro" id="IPR056533">
    <property type="entry name" value="KIF21A/B_hel_1"/>
</dbReference>
<feature type="domain" description="KIF21A/B first helical" evidence="2">
    <location>
        <begin position="3"/>
        <end position="76"/>
    </location>
</feature>
<organism evidence="3 4">
    <name type="scientific">Rhipicephalus microplus</name>
    <name type="common">Cattle tick</name>
    <name type="synonym">Boophilus microplus</name>
    <dbReference type="NCBI Taxonomy" id="6941"/>
    <lineage>
        <taxon>Eukaryota</taxon>
        <taxon>Metazoa</taxon>
        <taxon>Ecdysozoa</taxon>
        <taxon>Arthropoda</taxon>
        <taxon>Chelicerata</taxon>
        <taxon>Arachnida</taxon>
        <taxon>Acari</taxon>
        <taxon>Parasitiformes</taxon>
        <taxon>Ixodida</taxon>
        <taxon>Ixodoidea</taxon>
        <taxon>Ixodidae</taxon>
        <taxon>Rhipicephalinae</taxon>
        <taxon>Rhipicephalus</taxon>
        <taxon>Boophilus</taxon>
    </lineage>
</organism>
<protein>
    <recommendedName>
        <fullName evidence="2">KIF21A/B first helical domain-containing protein</fullName>
    </recommendedName>
</protein>
<evidence type="ECO:0000313" key="4">
    <source>
        <dbReference type="Proteomes" id="UP000821866"/>
    </source>
</evidence>
<comment type="caution">
    <text evidence="3">The sequence shown here is derived from an EMBL/GenBank/DDBJ whole genome shotgun (WGS) entry which is preliminary data.</text>
</comment>
<proteinExistence type="predicted"/>
<name>A0A9J6E1I9_RHIMP</name>
<gene>
    <name evidence="3" type="ORF">HPB51_014127</name>
</gene>
<dbReference type="EMBL" id="JABSTU010000006">
    <property type="protein sequence ID" value="KAH8028172.1"/>
    <property type="molecule type" value="Genomic_DNA"/>
</dbReference>
<reference evidence="3" key="2">
    <citation type="submission" date="2021-09" db="EMBL/GenBank/DDBJ databases">
        <authorList>
            <person name="Jia N."/>
            <person name="Wang J."/>
            <person name="Shi W."/>
            <person name="Du L."/>
            <person name="Sun Y."/>
            <person name="Zhan W."/>
            <person name="Jiang J."/>
            <person name="Wang Q."/>
            <person name="Zhang B."/>
            <person name="Ji P."/>
            <person name="Sakyi L.B."/>
            <person name="Cui X."/>
            <person name="Yuan T."/>
            <person name="Jiang B."/>
            <person name="Yang W."/>
            <person name="Lam T.T.-Y."/>
            <person name="Chang Q."/>
            <person name="Ding S."/>
            <person name="Wang X."/>
            <person name="Zhu J."/>
            <person name="Ruan X."/>
            <person name="Zhao L."/>
            <person name="Wei J."/>
            <person name="Que T."/>
            <person name="Du C."/>
            <person name="Cheng J."/>
            <person name="Dai P."/>
            <person name="Han X."/>
            <person name="Huang E."/>
            <person name="Gao Y."/>
            <person name="Liu J."/>
            <person name="Shao H."/>
            <person name="Ye R."/>
            <person name="Li L."/>
            <person name="Wei W."/>
            <person name="Wang X."/>
            <person name="Wang C."/>
            <person name="Huo Q."/>
            <person name="Li W."/>
            <person name="Guo W."/>
            <person name="Chen H."/>
            <person name="Chen S."/>
            <person name="Zhou L."/>
            <person name="Zhou L."/>
            <person name="Ni X."/>
            <person name="Tian J."/>
            <person name="Zhou Y."/>
            <person name="Sheng Y."/>
            <person name="Liu T."/>
            <person name="Pan Y."/>
            <person name="Xia L."/>
            <person name="Li J."/>
            <person name="Zhao F."/>
            <person name="Cao W."/>
        </authorList>
    </citation>
    <scope>NUCLEOTIDE SEQUENCE</scope>
    <source>
        <strain evidence="3">Rmic-2018</strain>
        <tissue evidence="3">Larvae</tissue>
    </source>
</reference>
<keyword evidence="4" id="KW-1185">Reference proteome</keyword>